<feature type="transmembrane region" description="Helical" evidence="5">
    <location>
        <begin position="48"/>
        <end position="70"/>
    </location>
</feature>
<evidence type="ECO:0000256" key="1">
    <source>
        <dbReference type="ARBA" id="ARBA00004141"/>
    </source>
</evidence>
<evidence type="ECO:0000256" key="2">
    <source>
        <dbReference type="ARBA" id="ARBA00022692"/>
    </source>
</evidence>
<dbReference type="GO" id="GO:0022857">
    <property type="term" value="F:transmembrane transporter activity"/>
    <property type="evidence" value="ECO:0007669"/>
    <property type="project" value="InterPro"/>
</dbReference>
<accession>A0A0K2TRQ2</accession>
<dbReference type="OrthoDB" id="6382114at2759"/>
<keyword evidence="4 5" id="KW-0472">Membrane</keyword>
<name>A0A0K2TRQ2_LEPSM</name>
<protein>
    <recommendedName>
        <fullName evidence="6">Major facilitator superfamily (MFS) profile domain-containing protein</fullName>
    </recommendedName>
</protein>
<dbReference type="PROSITE" id="PS00216">
    <property type="entry name" value="SUGAR_TRANSPORT_1"/>
    <property type="match status" value="1"/>
</dbReference>
<feature type="transmembrane region" description="Helical" evidence="5">
    <location>
        <begin position="109"/>
        <end position="126"/>
    </location>
</feature>
<dbReference type="InterPro" id="IPR005828">
    <property type="entry name" value="MFS_sugar_transport-like"/>
</dbReference>
<feature type="transmembrane region" description="Helical" evidence="5">
    <location>
        <begin position="24"/>
        <end position="41"/>
    </location>
</feature>
<feature type="domain" description="Major facilitator superfamily (MFS) profile" evidence="6">
    <location>
        <begin position="1"/>
        <end position="219"/>
    </location>
</feature>
<proteinExistence type="predicted"/>
<comment type="subcellular location">
    <subcellularLocation>
        <location evidence="1">Membrane</location>
        <topology evidence="1">Multi-pass membrane protein</topology>
    </subcellularLocation>
</comment>
<reference evidence="7" key="1">
    <citation type="submission" date="2014-05" db="EMBL/GenBank/DDBJ databases">
        <authorList>
            <person name="Chronopoulou M."/>
        </authorList>
    </citation>
    <scope>NUCLEOTIDE SEQUENCE</scope>
    <source>
        <tissue evidence="7">Whole organism</tissue>
    </source>
</reference>
<dbReference type="Pfam" id="PF00083">
    <property type="entry name" value="Sugar_tr"/>
    <property type="match status" value="1"/>
</dbReference>
<feature type="transmembrane region" description="Helical" evidence="5">
    <location>
        <begin position="82"/>
        <end position="102"/>
    </location>
</feature>
<sequence length="219" mass="24956">MAGIVVATLVGGFCSDHFGRRTTLLGSSLLHCIASFIRAFINDYNQFIMIRFLVGGSAHVMWSSIFVLIIESVNIEMRSLAGLHMNMAWNFGSLVMVGICYVLRDWRNIQIAFASIALLSTLHLWVCESPRWLLKNRKIKEADKSLRRIAAFNGVDLESTEYLWIFEDLARHAMNSIKEEDEDKSNTNSGVSLFKKVLPLMEDGETRRRFLVLMIPFFA</sequence>
<dbReference type="SUPFAM" id="SSF103473">
    <property type="entry name" value="MFS general substrate transporter"/>
    <property type="match status" value="1"/>
</dbReference>
<organism evidence="7">
    <name type="scientific">Lepeophtheirus salmonis</name>
    <name type="common">Salmon louse</name>
    <name type="synonym">Caligus salmonis</name>
    <dbReference type="NCBI Taxonomy" id="72036"/>
    <lineage>
        <taxon>Eukaryota</taxon>
        <taxon>Metazoa</taxon>
        <taxon>Ecdysozoa</taxon>
        <taxon>Arthropoda</taxon>
        <taxon>Crustacea</taxon>
        <taxon>Multicrustacea</taxon>
        <taxon>Hexanauplia</taxon>
        <taxon>Copepoda</taxon>
        <taxon>Siphonostomatoida</taxon>
        <taxon>Caligidae</taxon>
        <taxon>Lepeophtheirus</taxon>
    </lineage>
</organism>
<dbReference type="PROSITE" id="PS50850">
    <property type="entry name" value="MFS"/>
    <property type="match status" value="1"/>
</dbReference>
<evidence type="ECO:0000313" key="7">
    <source>
        <dbReference type="EMBL" id="CDW28081.1"/>
    </source>
</evidence>
<evidence type="ECO:0000256" key="4">
    <source>
        <dbReference type="ARBA" id="ARBA00023136"/>
    </source>
</evidence>
<dbReference type="InterPro" id="IPR005829">
    <property type="entry name" value="Sugar_transporter_CS"/>
</dbReference>
<dbReference type="GO" id="GO:0016020">
    <property type="term" value="C:membrane"/>
    <property type="evidence" value="ECO:0007669"/>
    <property type="project" value="UniProtKB-SubCell"/>
</dbReference>
<evidence type="ECO:0000259" key="6">
    <source>
        <dbReference type="PROSITE" id="PS50850"/>
    </source>
</evidence>
<evidence type="ECO:0000256" key="3">
    <source>
        <dbReference type="ARBA" id="ARBA00022989"/>
    </source>
</evidence>
<dbReference type="PANTHER" id="PTHR24064">
    <property type="entry name" value="SOLUTE CARRIER FAMILY 22 MEMBER"/>
    <property type="match status" value="1"/>
</dbReference>
<keyword evidence="2 5" id="KW-0812">Transmembrane</keyword>
<evidence type="ECO:0000256" key="5">
    <source>
        <dbReference type="SAM" id="Phobius"/>
    </source>
</evidence>
<dbReference type="InterPro" id="IPR036259">
    <property type="entry name" value="MFS_trans_sf"/>
</dbReference>
<dbReference type="EMBL" id="HACA01010720">
    <property type="protein sequence ID" value="CDW28081.1"/>
    <property type="molecule type" value="Transcribed_RNA"/>
</dbReference>
<keyword evidence="3 5" id="KW-1133">Transmembrane helix</keyword>
<dbReference type="AlphaFoldDB" id="A0A0K2TRQ2"/>
<dbReference type="Gene3D" id="1.20.1250.20">
    <property type="entry name" value="MFS general substrate transporter like domains"/>
    <property type="match status" value="1"/>
</dbReference>
<dbReference type="InterPro" id="IPR020846">
    <property type="entry name" value="MFS_dom"/>
</dbReference>